<organism evidence="1 2">
    <name type="scientific">Paenibacillus phytohabitans</name>
    <dbReference type="NCBI Taxonomy" id="2654978"/>
    <lineage>
        <taxon>Bacteria</taxon>
        <taxon>Bacillati</taxon>
        <taxon>Bacillota</taxon>
        <taxon>Bacilli</taxon>
        <taxon>Bacillales</taxon>
        <taxon>Paenibacillaceae</taxon>
        <taxon>Paenibacillus</taxon>
    </lineage>
</organism>
<sequence length="168" mass="19232">MSFKKLLFIGSAAIVLIVAAGYVFTDMYYRAKYDIFKEHSPLFEAVKDEAERLMSKQEGRNDTGVTILYDNGGNASVDYFDEIVNASLQSKLRELDVLSEGKLSILRYSKQDGQSLIQFLFDWESAYGKPYDIVYCESRDILVNDYDSDTTEYVLDKLKGNWYGMALK</sequence>
<evidence type="ECO:0000313" key="1">
    <source>
        <dbReference type="EMBL" id="NOU79943.1"/>
    </source>
</evidence>
<dbReference type="RefSeq" id="WP_171717720.1">
    <property type="nucleotide sequence ID" value="NZ_WHOB01000037.1"/>
</dbReference>
<keyword evidence="2" id="KW-1185">Reference proteome</keyword>
<accession>A0ABX1YJ96</accession>
<dbReference type="Proteomes" id="UP000596857">
    <property type="component" value="Unassembled WGS sequence"/>
</dbReference>
<reference evidence="1 2" key="1">
    <citation type="submission" date="2019-10" db="EMBL/GenBank/DDBJ databases">
        <title>Description of Paenibacillus terricola sp. nov.</title>
        <authorList>
            <person name="Carlier A."/>
            <person name="Qi S."/>
        </authorList>
    </citation>
    <scope>NUCLEOTIDE SEQUENCE [LARGE SCALE GENOMIC DNA]</scope>
    <source>
        <strain evidence="1 2">LMG 31459</strain>
    </source>
</reference>
<gene>
    <name evidence="1" type="ORF">GC101_13785</name>
</gene>
<protein>
    <submittedName>
        <fullName evidence="1">Uncharacterized protein</fullName>
    </submittedName>
</protein>
<dbReference type="EMBL" id="WHOB01000037">
    <property type="protein sequence ID" value="NOU79943.1"/>
    <property type="molecule type" value="Genomic_DNA"/>
</dbReference>
<comment type="caution">
    <text evidence="1">The sequence shown here is derived from an EMBL/GenBank/DDBJ whole genome shotgun (WGS) entry which is preliminary data.</text>
</comment>
<name>A0ABX1YJ96_9BACL</name>
<proteinExistence type="predicted"/>
<evidence type="ECO:0000313" key="2">
    <source>
        <dbReference type="Proteomes" id="UP000596857"/>
    </source>
</evidence>